<dbReference type="NCBIfam" id="NF001859">
    <property type="entry name" value="PRK00591.1"/>
    <property type="match status" value="1"/>
</dbReference>
<feature type="coiled-coil region" evidence="7">
    <location>
        <begin position="254"/>
        <end position="288"/>
    </location>
</feature>
<dbReference type="FunFam" id="3.30.160.20:FF:000004">
    <property type="entry name" value="Peptide chain release factor 1"/>
    <property type="match status" value="1"/>
</dbReference>
<dbReference type="AlphaFoldDB" id="A0A0K1PEM6"/>
<keyword evidence="4 5" id="KW-0648">Protein biosynthesis</keyword>
<protein>
    <recommendedName>
        <fullName evidence="5 6">Peptide chain release factor 1</fullName>
        <shortName evidence="5">RF-1</shortName>
    </recommendedName>
</protein>
<dbReference type="GO" id="GO:0016149">
    <property type="term" value="F:translation release factor activity, codon specific"/>
    <property type="evidence" value="ECO:0007669"/>
    <property type="project" value="UniProtKB-UniRule"/>
</dbReference>
<dbReference type="InterPro" id="IPR045853">
    <property type="entry name" value="Pep_chain_release_fac_I_sf"/>
</dbReference>
<evidence type="ECO:0000256" key="7">
    <source>
        <dbReference type="SAM" id="Coils"/>
    </source>
</evidence>
<dbReference type="RefSeq" id="WP_050726184.1">
    <property type="nucleotide sequence ID" value="NZ_CP012332.1"/>
</dbReference>
<comment type="function">
    <text evidence="1 5">Peptide chain release factor 1 directs the termination of translation in response to the peptide chain termination codons UAG and UAA.</text>
</comment>
<evidence type="ECO:0000256" key="5">
    <source>
        <dbReference type="HAMAP-Rule" id="MF_00093"/>
    </source>
</evidence>
<feature type="modified residue" description="N5-methylglutamine" evidence="5">
    <location>
        <position position="232"/>
    </location>
</feature>
<evidence type="ECO:0000313" key="10">
    <source>
        <dbReference type="Proteomes" id="UP000055590"/>
    </source>
</evidence>
<dbReference type="InterPro" id="IPR050057">
    <property type="entry name" value="Prokaryotic/Mito_RF"/>
</dbReference>
<keyword evidence="7" id="KW-0175">Coiled coil</keyword>
<evidence type="ECO:0000313" key="9">
    <source>
        <dbReference type="EMBL" id="AKU91952.1"/>
    </source>
</evidence>
<dbReference type="InterPro" id="IPR005139">
    <property type="entry name" value="PCRF"/>
</dbReference>
<dbReference type="FunFam" id="3.30.70.1660:FF:000002">
    <property type="entry name" value="Peptide chain release factor 1"/>
    <property type="match status" value="1"/>
</dbReference>
<dbReference type="SMART" id="SM00937">
    <property type="entry name" value="PCRF"/>
    <property type="match status" value="1"/>
</dbReference>
<keyword evidence="10" id="KW-1185">Reference proteome</keyword>
<organism evidence="9 10">
    <name type="scientific">Vulgatibacter incomptus</name>
    <dbReference type="NCBI Taxonomy" id="1391653"/>
    <lineage>
        <taxon>Bacteria</taxon>
        <taxon>Pseudomonadati</taxon>
        <taxon>Myxococcota</taxon>
        <taxon>Myxococcia</taxon>
        <taxon>Myxococcales</taxon>
        <taxon>Cystobacterineae</taxon>
        <taxon>Vulgatibacteraceae</taxon>
        <taxon>Vulgatibacter</taxon>
    </lineage>
</organism>
<evidence type="ECO:0000256" key="1">
    <source>
        <dbReference type="ARBA" id="ARBA00002986"/>
    </source>
</evidence>
<dbReference type="PATRIC" id="fig|1391653.3.peg.2436"/>
<dbReference type="Gene3D" id="6.10.140.1950">
    <property type="match status" value="1"/>
</dbReference>
<comment type="PTM">
    <text evidence="5">Methylated by PrmC. Methylation increases the termination efficiency of RF1.</text>
</comment>
<dbReference type="NCBIfam" id="TIGR00019">
    <property type="entry name" value="prfA"/>
    <property type="match status" value="1"/>
</dbReference>
<dbReference type="OrthoDB" id="9806673at2"/>
<dbReference type="EMBL" id="CP012332">
    <property type="protein sequence ID" value="AKU91952.1"/>
    <property type="molecule type" value="Genomic_DNA"/>
</dbReference>
<evidence type="ECO:0000256" key="3">
    <source>
        <dbReference type="ARBA" id="ARBA00022481"/>
    </source>
</evidence>
<dbReference type="InterPro" id="IPR000352">
    <property type="entry name" value="Pep_chain_release_fac_I"/>
</dbReference>
<dbReference type="SUPFAM" id="SSF75620">
    <property type="entry name" value="Release factor"/>
    <property type="match status" value="1"/>
</dbReference>
<gene>
    <name evidence="5" type="primary">prfA</name>
    <name evidence="9" type="ORF">AKJ08_2339</name>
</gene>
<dbReference type="Pfam" id="PF00472">
    <property type="entry name" value="RF-1"/>
    <property type="match status" value="1"/>
</dbReference>
<feature type="domain" description="Prokaryotic-type class I peptide chain release factors" evidence="8">
    <location>
        <begin position="225"/>
        <end position="241"/>
    </location>
</feature>
<comment type="subcellular location">
    <subcellularLocation>
        <location evidence="5">Cytoplasm</location>
    </subcellularLocation>
</comment>
<evidence type="ECO:0000256" key="6">
    <source>
        <dbReference type="NCBIfam" id="TIGR00019"/>
    </source>
</evidence>
<dbReference type="Gene3D" id="3.30.160.20">
    <property type="match status" value="1"/>
</dbReference>
<dbReference type="Gene3D" id="3.30.70.1660">
    <property type="match status" value="1"/>
</dbReference>
<dbReference type="STRING" id="1391653.AKJ08_2339"/>
<dbReference type="PANTHER" id="PTHR43804:SF7">
    <property type="entry name" value="LD18447P"/>
    <property type="match status" value="1"/>
</dbReference>
<dbReference type="GO" id="GO:0005737">
    <property type="term" value="C:cytoplasm"/>
    <property type="evidence" value="ECO:0007669"/>
    <property type="project" value="UniProtKB-SubCell"/>
</dbReference>
<proteinExistence type="inferred from homology"/>
<dbReference type="PROSITE" id="PS00745">
    <property type="entry name" value="RF_PROK_I"/>
    <property type="match status" value="1"/>
</dbReference>
<evidence type="ECO:0000256" key="2">
    <source>
        <dbReference type="ARBA" id="ARBA00010835"/>
    </source>
</evidence>
<evidence type="ECO:0000256" key="4">
    <source>
        <dbReference type="ARBA" id="ARBA00022917"/>
    </source>
</evidence>
<keyword evidence="3 5" id="KW-0488">Methylation</keyword>
<reference evidence="9 10" key="1">
    <citation type="submission" date="2015-08" db="EMBL/GenBank/DDBJ databases">
        <authorList>
            <person name="Babu N.S."/>
            <person name="Beckwith C.J."/>
            <person name="Beseler K.G."/>
            <person name="Brison A."/>
            <person name="Carone J.V."/>
            <person name="Caskin T.P."/>
            <person name="Diamond M."/>
            <person name="Durham M.E."/>
            <person name="Foxe J.M."/>
            <person name="Go M."/>
            <person name="Henderson B.A."/>
            <person name="Jones I.B."/>
            <person name="McGettigan J.A."/>
            <person name="Micheletti S.J."/>
            <person name="Nasrallah M.E."/>
            <person name="Ortiz D."/>
            <person name="Piller C.R."/>
            <person name="Privatt S.R."/>
            <person name="Schneider S.L."/>
            <person name="Sharp S."/>
            <person name="Smith T.C."/>
            <person name="Stanton J.D."/>
            <person name="Ullery H.E."/>
            <person name="Wilson R.J."/>
            <person name="Serrano M.G."/>
            <person name="Buck G."/>
            <person name="Lee V."/>
            <person name="Wang Y."/>
            <person name="Carvalho R."/>
            <person name="Voegtly L."/>
            <person name="Shi R."/>
            <person name="Duckworth R."/>
            <person name="Johnson A."/>
            <person name="Loviza R."/>
            <person name="Walstead R."/>
            <person name="Shah Z."/>
            <person name="Kiflezghi M."/>
            <person name="Wade K."/>
            <person name="Ball S.L."/>
            <person name="Bradley K.W."/>
            <person name="Asai D.J."/>
            <person name="Bowman C.A."/>
            <person name="Russell D.A."/>
            <person name="Pope W.H."/>
            <person name="Jacobs-Sera D."/>
            <person name="Hendrix R.W."/>
            <person name="Hatfull G.F."/>
        </authorList>
    </citation>
    <scope>NUCLEOTIDE SEQUENCE [LARGE SCALE GENOMIC DNA]</scope>
    <source>
        <strain evidence="9 10">DSM 27710</strain>
    </source>
</reference>
<dbReference type="KEGG" id="vin:AKJ08_2339"/>
<sequence>MNHKLHDLERRFERLTLELSNPEVLSAAEKFQKVARERASLEPIVNVFREFNKVGKEIEDNELLLDEKDEELRALAKEELPGLRERHAVLEHELKILLLPKDPADEKNVILEIRQGVGGDEAGLFAADLLRMYLRYAERQGWKYEILSRSESGAGGIKEVQVQIQREGAYSWLKFEGGVHRVQRVPATEAQGRIHTSTATVAVLPEADEVDVKLDEKDYRKDVMRAGGPGGQSVNTTDSAVRLTHLATGIIVVCQDEKSQIKNYAKALRILRAKLYEIEVEKQRAERDASRSGMVGSGDRSEKIRTYNFPQDRLTDHRIGLTRHNLDAVMDGDIHDLLVACRNHFMASQLEAEAARSEARI</sequence>
<keyword evidence="5" id="KW-0963">Cytoplasm</keyword>
<accession>A0A0K1PEM6</accession>
<dbReference type="HAMAP" id="MF_00093">
    <property type="entry name" value="Rel_fac_1"/>
    <property type="match status" value="1"/>
</dbReference>
<dbReference type="InterPro" id="IPR004373">
    <property type="entry name" value="RF-1"/>
</dbReference>
<dbReference type="PANTHER" id="PTHR43804">
    <property type="entry name" value="LD18447P"/>
    <property type="match status" value="1"/>
</dbReference>
<dbReference type="Proteomes" id="UP000055590">
    <property type="component" value="Chromosome"/>
</dbReference>
<name>A0A0K1PEM6_9BACT</name>
<dbReference type="Pfam" id="PF03462">
    <property type="entry name" value="PCRF"/>
    <property type="match status" value="1"/>
</dbReference>
<evidence type="ECO:0000259" key="8">
    <source>
        <dbReference type="PROSITE" id="PS00745"/>
    </source>
</evidence>
<comment type="similarity">
    <text evidence="2 5">Belongs to the prokaryotic/mitochondrial release factor family.</text>
</comment>